<evidence type="ECO:0000313" key="2">
    <source>
        <dbReference type="Proteomes" id="UP000198995"/>
    </source>
</evidence>
<dbReference type="Proteomes" id="UP000198995">
    <property type="component" value="Unassembled WGS sequence"/>
</dbReference>
<proteinExistence type="predicted"/>
<dbReference type="RefSeq" id="WP_091791671.1">
    <property type="nucleotide sequence ID" value="NZ_FNAF01000004.1"/>
</dbReference>
<keyword evidence="2" id="KW-1185">Reference proteome</keyword>
<reference evidence="1 2" key="1">
    <citation type="submission" date="2016-10" db="EMBL/GenBank/DDBJ databases">
        <authorList>
            <person name="de Groot N.N."/>
        </authorList>
    </citation>
    <scope>NUCLEOTIDE SEQUENCE [LARGE SCALE GENOMIC DNA]</scope>
    <source>
        <strain evidence="1 2">DSM 20475</strain>
    </source>
</reference>
<accession>A0A1G6W2G0</accession>
<dbReference type="EMBL" id="FNAF01000004">
    <property type="protein sequence ID" value="SDD60062.1"/>
    <property type="molecule type" value="Genomic_DNA"/>
</dbReference>
<dbReference type="AlphaFoldDB" id="A0A1G6W2G0"/>
<organism evidence="1 2">
    <name type="scientific">Peptococcus niger</name>
    <dbReference type="NCBI Taxonomy" id="2741"/>
    <lineage>
        <taxon>Bacteria</taxon>
        <taxon>Bacillati</taxon>
        <taxon>Bacillota</taxon>
        <taxon>Clostridia</taxon>
        <taxon>Eubacteriales</taxon>
        <taxon>Peptococcaceae</taxon>
        <taxon>Peptococcus</taxon>
    </lineage>
</organism>
<protein>
    <submittedName>
        <fullName evidence="1">Uncharacterized protein</fullName>
    </submittedName>
</protein>
<sequence>MAIPFERERVEEDIREILLAYGERDPGRLEAFKERHKSKNINTNDVRGMTYDMLFDFAVTYDLTIREVFRICDISFYPLEEPEKAFLELAGQADHSRFPALRASMERLLPEPWQSFNETTPSKRIKGYAKQALPKGRRKFQNEYLKKAWEDRTGSTTIPTRELPAAAKELGIPMNWVLNAGMPTYIYSEDSEVEDLLAIFALLQPYLKQTVLEGIKLL</sequence>
<dbReference type="STRING" id="2741.SAMN04489866_104214"/>
<name>A0A1G6W2G0_PEPNI</name>
<evidence type="ECO:0000313" key="1">
    <source>
        <dbReference type="EMBL" id="SDD60062.1"/>
    </source>
</evidence>
<gene>
    <name evidence="1" type="ORF">SAMN04489866_104214</name>
</gene>